<dbReference type="SUPFAM" id="SSF52833">
    <property type="entry name" value="Thioredoxin-like"/>
    <property type="match status" value="1"/>
</dbReference>
<dbReference type="InterPro" id="IPR036249">
    <property type="entry name" value="Thioredoxin-like_sf"/>
</dbReference>
<dbReference type="Pfam" id="PF03960">
    <property type="entry name" value="ArsC"/>
    <property type="match status" value="1"/>
</dbReference>
<proteinExistence type="inferred from homology"/>
<dbReference type="NCBIfam" id="TIGR00014">
    <property type="entry name" value="arsC"/>
    <property type="match status" value="1"/>
</dbReference>
<dbReference type="Gene3D" id="3.40.30.10">
    <property type="entry name" value="Glutaredoxin"/>
    <property type="match status" value="1"/>
</dbReference>
<organism evidence="5 6">
    <name type="scientific">Rosenbergiella gaditana</name>
    <dbReference type="NCBI Taxonomy" id="2726987"/>
    <lineage>
        <taxon>Bacteria</taxon>
        <taxon>Pseudomonadati</taxon>
        <taxon>Pseudomonadota</taxon>
        <taxon>Gammaproteobacteria</taxon>
        <taxon>Enterobacterales</taxon>
        <taxon>Erwiniaceae</taxon>
        <taxon>Rosenbergiella</taxon>
    </lineage>
</organism>
<dbReference type="PROSITE" id="PS51353">
    <property type="entry name" value="ARSC"/>
    <property type="match status" value="1"/>
</dbReference>
<sequence length="121" mass="14328">MQVQIYHHPRCSKSRETLKLLHYLGIEPEVILYLQDIPDIETLRTLYRQLGFHDVRDMMRRKDALYKALKIEDQEYEKESCLSLLTQYPQLLERPIVVYGDKAKLGRPPEQVLTLFSALKP</sequence>
<keyword evidence="2 4" id="KW-0560">Oxidoreductase</keyword>
<dbReference type="PANTHER" id="PTHR30041">
    <property type="entry name" value="ARSENATE REDUCTASE"/>
    <property type="match status" value="1"/>
</dbReference>
<dbReference type="PANTHER" id="PTHR30041:SF4">
    <property type="entry name" value="ARSENATE REDUCTASE"/>
    <property type="match status" value="1"/>
</dbReference>
<dbReference type="Proteomes" id="UP000790096">
    <property type="component" value="Unassembled WGS sequence"/>
</dbReference>
<dbReference type="InterPro" id="IPR006660">
    <property type="entry name" value="Arsenate_reductase-like"/>
</dbReference>
<dbReference type="EC" id="1.20.4.1" evidence="4"/>
<keyword evidence="6" id="KW-1185">Reference proteome</keyword>
<evidence type="ECO:0000256" key="1">
    <source>
        <dbReference type="ARBA" id="ARBA00007198"/>
    </source>
</evidence>
<dbReference type="RefSeq" id="WP_214236578.1">
    <property type="nucleotide sequence ID" value="NZ_JABBFR010000005.1"/>
</dbReference>
<evidence type="ECO:0000256" key="3">
    <source>
        <dbReference type="PROSITE-ProRule" id="PRU01282"/>
    </source>
</evidence>
<accession>A0ABS5SUU0</accession>
<comment type="similarity">
    <text evidence="1 3 4">Belongs to the ArsC family.</text>
</comment>
<dbReference type="InterPro" id="IPR006659">
    <property type="entry name" value="Arsenate_reductase"/>
</dbReference>
<evidence type="ECO:0000313" key="5">
    <source>
        <dbReference type="EMBL" id="MBT0723880.1"/>
    </source>
</evidence>
<evidence type="ECO:0000256" key="2">
    <source>
        <dbReference type="ARBA" id="ARBA00023002"/>
    </source>
</evidence>
<comment type="catalytic activity">
    <reaction evidence="4">
        <text>[glutaredoxin]-dithiol + arsenate + glutathione + H(+) = glutathionyl-S-S-[glutaredoxin] + arsenite + H2O</text>
        <dbReference type="Rhea" id="RHEA:22016"/>
        <dbReference type="Rhea" id="RHEA-COMP:10729"/>
        <dbReference type="Rhea" id="RHEA-COMP:17668"/>
        <dbReference type="ChEBI" id="CHEBI:15377"/>
        <dbReference type="ChEBI" id="CHEBI:15378"/>
        <dbReference type="ChEBI" id="CHEBI:29242"/>
        <dbReference type="ChEBI" id="CHEBI:29950"/>
        <dbReference type="ChEBI" id="CHEBI:48597"/>
        <dbReference type="ChEBI" id="CHEBI:57925"/>
        <dbReference type="ChEBI" id="CHEBI:146199"/>
        <dbReference type="EC" id="1.20.4.1"/>
    </reaction>
</comment>
<name>A0ABS5SUU0_9GAMM</name>
<reference evidence="5 6" key="1">
    <citation type="submission" date="2020-04" db="EMBL/GenBank/DDBJ databases">
        <title>Genome sequencing of Rosenbergiella species.</title>
        <authorList>
            <person name="Alvarez-Perez S."/>
            <person name="Lievens B."/>
        </authorList>
    </citation>
    <scope>NUCLEOTIDE SEQUENCE [LARGE SCALE GENOMIC DNA]</scope>
    <source>
        <strain evidence="5 6">S61</strain>
    </source>
</reference>
<dbReference type="CDD" id="cd03034">
    <property type="entry name" value="ArsC_ArsC"/>
    <property type="match status" value="1"/>
</dbReference>
<comment type="caution">
    <text evidence="5">The sequence shown here is derived from an EMBL/GenBank/DDBJ whole genome shotgun (WGS) entry which is preliminary data.</text>
</comment>
<evidence type="ECO:0000313" key="6">
    <source>
        <dbReference type="Proteomes" id="UP000790096"/>
    </source>
</evidence>
<dbReference type="EMBL" id="JABBFR010000005">
    <property type="protein sequence ID" value="MBT0723880.1"/>
    <property type="molecule type" value="Genomic_DNA"/>
</dbReference>
<protein>
    <recommendedName>
        <fullName evidence="4">Arsenate reductase</fullName>
        <ecNumber evidence="4">1.20.4.1</ecNumber>
    </recommendedName>
</protein>
<gene>
    <name evidence="5" type="primary">arsC</name>
    <name evidence="5" type="ORF">HH682_05375</name>
</gene>
<evidence type="ECO:0000256" key="4">
    <source>
        <dbReference type="RuleBase" id="RU362029"/>
    </source>
</evidence>
<dbReference type="GO" id="GO:0008794">
    <property type="term" value="F:arsenate reductase (glutaredoxin) activity"/>
    <property type="evidence" value="ECO:0007669"/>
    <property type="project" value="UniProtKB-EC"/>
</dbReference>